<keyword evidence="3" id="KW-1133">Transmembrane helix</keyword>
<dbReference type="EMBL" id="BLBS01000052">
    <property type="protein sequence ID" value="GET92009.1"/>
    <property type="molecule type" value="Genomic_DNA"/>
</dbReference>
<feature type="transmembrane region" description="Helical" evidence="3">
    <location>
        <begin position="97"/>
        <end position="116"/>
    </location>
</feature>
<dbReference type="GO" id="GO:0005634">
    <property type="term" value="C:nucleus"/>
    <property type="evidence" value="ECO:0007669"/>
    <property type="project" value="UniProtKB-SubCell"/>
</dbReference>
<protein>
    <recommendedName>
        <fullName evidence="4">RRP12 HEAT domain-containing protein</fullName>
    </recommendedName>
</protein>
<dbReference type="Gene3D" id="1.25.10.10">
    <property type="entry name" value="Leucine-rich Repeat Variant"/>
    <property type="match status" value="1"/>
</dbReference>
<evidence type="ECO:0000313" key="6">
    <source>
        <dbReference type="Proteomes" id="UP000419144"/>
    </source>
</evidence>
<proteinExistence type="inferred from homology"/>
<dbReference type="Pfam" id="PF08161">
    <property type="entry name" value="RRP12_HEAT"/>
    <property type="match status" value="1"/>
</dbReference>
<dbReference type="PANTHER" id="PTHR48287">
    <property type="entry name" value="ARM REPEAT SUPERFAMILY PROTEIN"/>
    <property type="match status" value="1"/>
</dbReference>
<dbReference type="InterPro" id="IPR011989">
    <property type="entry name" value="ARM-like"/>
</dbReference>
<dbReference type="InterPro" id="IPR016024">
    <property type="entry name" value="ARM-type_fold"/>
</dbReference>
<dbReference type="InterPro" id="IPR052087">
    <property type="entry name" value="RRP12"/>
</dbReference>
<evidence type="ECO:0000256" key="1">
    <source>
        <dbReference type="ARBA" id="ARBA00007690"/>
    </source>
</evidence>
<organism evidence="5 6">
    <name type="scientific">Leishmania tarentolae</name>
    <name type="common">Sauroleishmania tarentolae</name>
    <dbReference type="NCBI Taxonomy" id="5689"/>
    <lineage>
        <taxon>Eukaryota</taxon>
        <taxon>Discoba</taxon>
        <taxon>Euglenozoa</taxon>
        <taxon>Kinetoplastea</taxon>
        <taxon>Metakinetoplastina</taxon>
        <taxon>Trypanosomatida</taxon>
        <taxon>Trypanosomatidae</taxon>
        <taxon>Leishmaniinae</taxon>
        <taxon>Leishmania</taxon>
        <taxon>lizard Leishmania</taxon>
    </lineage>
</organism>
<evidence type="ECO:0000313" key="5">
    <source>
        <dbReference type="EMBL" id="GET92009.1"/>
    </source>
</evidence>
<evidence type="ECO:0000256" key="2">
    <source>
        <dbReference type="SAM" id="MobiDB-lite"/>
    </source>
</evidence>
<evidence type="ECO:0000259" key="4">
    <source>
        <dbReference type="Pfam" id="PF08161"/>
    </source>
</evidence>
<sequence length="1423" mass="160149">MCPSAAPWHGDLPTPPLRRPFSAPLHCLLCVCSRNATLSHHHVAARQRIRYHCFPFYCRWARLTCTSNFLPRFSVPCPALFLPFLARRSITRRTHEVHILVQLFIFFVFSVLWKSLLPSTFHATAFPRMATRLKASTGPLSSRVGGGLHRTKKGGNLSRKQVFEAQQKIWKQKQRIAKEEAKTAKRERVAQIQKIKNKKTHHVFDRTTLRAVQDGLTTAIEMLGQKVSPLALFISAFTALSKAPDQRHVPYMLSIMAACVPQLTQGVLLHQLQACFSLCDQLMAEYGTNNTLIVAKALKLAVTILLSLESPTVEQLQLLEKLEPSKLQTEAMNLYISSFRKVLETNALCTRDAGSPGPRKDPASALYSLNTRQRFFCAGLPVFVRVCLRNLSETPAAVVATVMAELTLLFDHALSPYIVESQEGQQCLDGLLSGELLSLLKPLYQQCWGMSMELLSTVFKRMGYLKRVQPPPQEVAKAEAEYAASVGKTTSATPHLLDRTQTYIAFTDRFPSVRFLVQVLNKLRVMDDSSLNAKVERTLIAVGCCMYVREFTELLDFDPRAAYRAEAEADEDTREQASTLWSTSYLLNVWRRTSSHDSLPFLIQHFFPLIQFCSKMAVEAEKEQRVEEFTRWSALQVQYWRVAAGFCHYPVEVTVESFRDLAKQLVGLLSNPVFVNTSASAIHVLCSGYYALRRAEEDDDHDDEDLDEAEDLPDELRVDLPRSNAAQLRKRRLRRDALDDDVYVLSVTDPGWHPHRYHNISQAYAELVCDTIFAKFSANIMPRLCNTFEAHDSTAVLLAIQSFSTVCNKSVMTTILEGILNVSSNIATQTARNSSGGKAGNAPLTSKRRVILDIACAVVPQLSPENVMTLFQDVIEPVLMDPAPESRLLQKKAYKLLYAMFEHRIKDIFPVLQRVLGLLSVSRQHVTISGLKMRIRCLSWALDACKIYCPDQLLPTIRSLVGEVVLFSRERSSETRAMTMDVLEKMQRYMTAAGAPVNALLLMVIAGLSGKTTMMVSSTVVCMAKMVYLTHNELPESDLQSAMDIGFKLMESKDAEVRTAAAIFARMALKLAKRSPAVKAAVAKALPKLLYAIALVTSQPSVSSNTRMHLRILLEKCLKRFPIEQIDPIFPLGSKNFLRYTQKMMRREEKKSERELKKRREKQQNEFDKLFLGAAMNAGREEAVEEDLLETGALSSFVAKHAAPVFQGFGSATIAAGDDMNDEEDEYDNMVLDFQSDGKLRIISKEEKRTEEAHKARQAMAERLLQRRNGLVVASALNDEASGRPGKRSRAEDEDFENEELTLRYGSRATEDAAEKSMDMYKRGRGAVGPSALQVSRLRDQKAVKREIKRQRVEEDIRKGDEFRGAGDGDVKRGSLDPFAYVPLNRRYMNRRNARDAVHRFEVVANKHLKGDKAKAVRGVKGK</sequence>
<comment type="similarity">
    <text evidence="1">Belongs to the RRP12 family.</text>
</comment>
<keyword evidence="6" id="KW-1185">Reference proteome</keyword>
<reference evidence="5" key="1">
    <citation type="submission" date="2019-11" db="EMBL/GenBank/DDBJ databases">
        <title>Leishmania tarentolae CDS.</title>
        <authorList>
            <person name="Goto Y."/>
            <person name="Yamagishi J."/>
        </authorList>
    </citation>
    <scope>NUCLEOTIDE SEQUENCE [LARGE SCALE GENOMIC DNA]</scope>
    <source>
        <strain evidence="5">Parrot Tar II</strain>
    </source>
</reference>
<dbReference type="OrthoDB" id="2192888at2759"/>
<dbReference type="Proteomes" id="UP000419144">
    <property type="component" value="Unassembled WGS sequence"/>
</dbReference>
<evidence type="ECO:0000256" key="3">
    <source>
        <dbReference type="SAM" id="Phobius"/>
    </source>
</evidence>
<feature type="domain" description="RRP12 HEAT" evidence="4">
    <location>
        <begin position="397"/>
        <end position="683"/>
    </location>
</feature>
<gene>
    <name evidence="5" type="ORF">LtaPh_3327600</name>
</gene>
<dbReference type="VEuPathDB" id="TriTrypDB:LtaPh_3327600"/>
<dbReference type="InterPro" id="IPR012978">
    <property type="entry name" value="HEAT_RRP12"/>
</dbReference>
<comment type="caution">
    <text evidence="5">The sequence shown here is derived from an EMBL/GenBank/DDBJ whole genome shotgun (WGS) entry which is preliminary data.</text>
</comment>
<dbReference type="SUPFAM" id="SSF48371">
    <property type="entry name" value="ARM repeat"/>
    <property type="match status" value="1"/>
</dbReference>
<dbReference type="PANTHER" id="PTHR48287:SF1">
    <property type="entry name" value="ARM REPEAT SUPERFAMILY PROTEIN"/>
    <property type="match status" value="1"/>
</dbReference>
<accession>A0A640KWX1</accession>
<keyword evidence="3" id="KW-0812">Transmembrane</keyword>
<keyword evidence="3" id="KW-0472">Membrane</keyword>
<name>A0A640KWX1_LEITA</name>
<feature type="region of interest" description="Disordered" evidence="2">
    <location>
        <begin position="1278"/>
        <end position="1300"/>
    </location>
</feature>